<keyword evidence="5 9" id="KW-0067">ATP-binding</keyword>
<dbReference type="FunFam" id="1.10.268.10:FF:000001">
    <property type="entry name" value="DNA gyrase subunit A"/>
    <property type="match status" value="1"/>
</dbReference>
<dbReference type="Gene3D" id="3.30.1360.40">
    <property type="match status" value="1"/>
</dbReference>
<gene>
    <name evidence="9 13" type="primary">gyrA</name>
    <name evidence="13" type="ORF">NCTC11391_01249</name>
</gene>
<dbReference type="Proteomes" id="UP000254082">
    <property type="component" value="Unassembled WGS sequence"/>
</dbReference>
<dbReference type="GO" id="GO:0006265">
    <property type="term" value="P:DNA topological change"/>
    <property type="evidence" value="ECO:0007669"/>
    <property type="project" value="UniProtKB-UniRule"/>
</dbReference>
<dbReference type="PANTHER" id="PTHR43493">
    <property type="entry name" value="DNA GYRASE/TOPOISOMERASE SUBUNIT A"/>
    <property type="match status" value="1"/>
</dbReference>
<dbReference type="NCBIfam" id="NF004043">
    <property type="entry name" value="PRK05560.1"/>
    <property type="match status" value="1"/>
</dbReference>
<evidence type="ECO:0000313" key="13">
    <source>
        <dbReference type="EMBL" id="SUN36205.1"/>
    </source>
</evidence>
<evidence type="ECO:0000256" key="2">
    <source>
        <dbReference type="ARBA" id="ARBA00008263"/>
    </source>
</evidence>
<dbReference type="Gene3D" id="3.90.199.10">
    <property type="entry name" value="Topoisomerase II, domain 5"/>
    <property type="match status" value="1"/>
</dbReference>
<dbReference type="GO" id="GO:0005694">
    <property type="term" value="C:chromosome"/>
    <property type="evidence" value="ECO:0007669"/>
    <property type="project" value="InterPro"/>
</dbReference>
<name>A0A380JEV5_STRDO</name>
<feature type="domain" description="Topo IIA-type catalytic" evidence="12">
    <location>
        <begin position="32"/>
        <end position="497"/>
    </location>
</feature>
<evidence type="ECO:0000256" key="1">
    <source>
        <dbReference type="ARBA" id="ARBA00000185"/>
    </source>
</evidence>
<accession>A0A380JEV5</accession>
<comment type="similarity">
    <text evidence="2 9">Belongs to the type II topoisomerase GyrA/ParC subunit family.</text>
</comment>
<sequence>MQDRNLVNVNLTSEMKTSFIDYAMSVIVARALPDVRDGLKPVHRRILYGMNELGVTPDKPHKKSARITGDVMGKYHPHGDSSIYEAMVRMAQWWSYRHMLVDGHGNFGSMDGDGAAAQRYTEARMSKIALDMLRDINKNTVDFQDNYDGSEKEPLVLPSRFPNLLVNGATGIAVGMATNIPPHNLGEAIDAVKLVMDKPEATTKEIMEVMPGPDFPTGALVMGKSGIHRAYETGKGSIVLRSRTEIETTKSGRERIVVTEFPYGVNKTKVHEHIVRLAQEKRVEGITAVRDESSREGVRFIIEVRRDASANVILNNLFKLTSLQTNFSFNMLAIEKGVPKILSLRQIIDNYIEHQKEVIVRRTRFDKEKAEARAHILEGLLIALDHLDEVIAIIRGSQTDAEAQAQLMSRFDLSERQSQAILDMRLRRLTGLERDKIQNEYNDLLALIADLADILAKPERVVTIIKDEMDEIKRKYADPRRTELMVGEVLSLEDEDLIEEENVLITLSNKGYIKRLAQDEFRSQKRGGRGVQGTGVNDDDFVRDLVSTSTHDVVLFFTNQGRVYRLKGYEIPEYGRTAKGLPVVNLLKLTDGETIQTIISLNQNEIDEKSLFFTTRQGLVKRTSISEFTNIRQNGLRALNLKDGDELINVLLTTGQDEIIIGTHFGYSVRFKEEVVRNMGRGATGVKGITLRDADQVVGASVIRDDQEVLVITEKGYGKRTLASEYPTKGRGGKGIKTANITDKNGSLAGLVTVDGHEDIMIMTDTGVIIRTGVSNISQTGRSTMGVKVMRLDENAKIVTFALIEPEPEADEEAEANEEEKGQGVNEEN</sequence>
<evidence type="ECO:0000256" key="8">
    <source>
        <dbReference type="ARBA" id="ARBA00023235"/>
    </source>
</evidence>
<dbReference type="GO" id="GO:0034335">
    <property type="term" value="F:DNA negative supercoiling activity"/>
    <property type="evidence" value="ECO:0007669"/>
    <property type="project" value="UniProtKB-ARBA"/>
</dbReference>
<comment type="catalytic activity">
    <reaction evidence="1 9 10">
        <text>ATP-dependent breakage, passage and rejoining of double-stranded DNA.</text>
        <dbReference type="EC" id="5.6.2.2"/>
    </reaction>
</comment>
<evidence type="ECO:0000256" key="7">
    <source>
        <dbReference type="ARBA" id="ARBA00023125"/>
    </source>
</evidence>
<dbReference type="Gene3D" id="2.120.10.90">
    <property type="entry name" value="DNA gyrase/topoisomerase IV, subunit A, C-terminal"/>
    <property type="match status" value="1"/>
</dbReference>
<organism evidence="13 14">
    <name type="scientific">Streptococcus downei MFe28</name>
    <dbReference type="NCBI Taxonomy" id="764290"/>
    <lineage>
        <taxon>Bacteria</taxon>
        <taxon>Bacillati</taxon>
        <taxon>Bacillota</taxon>
        <taxon>Bacilli</taxon>
        <taxon>Lactobacillales</taxon>
        <taxon>Streptococcaceae</taxon>
        <taxon>Streptococcus</taxon>
    </lineage>
</organism>
<keyword evidence="8 9" id="KW-0413">Isomerase</keyword>
<comment type="subcellular location">
    <subcellularLocation>
        <location evidence="9">Cytoplasm</location>
    </subcellularLocation>
</comment>
<evidence type="ECO:0000256" key="4">
    <source>
        <dbReference type="ARBA" id="ARBA00022741"/>
    </source>
</evidence>
<evidence type="ECO:0000256" key="6">
    <source>
        <dbReference type="ARBA" id="ARBA00023029"/>
    </source>
</evidence>
<evidence type="ECO:0000256" key="10">
    <source>
        <dbReference type="PROSITE-ProRule" id="PRU01384"/>
    </source>
</evidence>
<dbReference type="EMBL" id="UHFA01000002">
    <property type="protein sequence ID" value="SUN36205.1"/>
    <property type="molecule type" value="Genomic_DNA"/>
</dbReference>
<dbReference type="CDD" id="cd00187">
    <property type="entry name" value="TOP4c"/>
    <property type="match status" value="1"/>
</dbReference>
<dbReference type="SUPFAM" id="SSF101904">
    <property type="entry name" value="GyrA/ParC C-terminal domain-like"/>
    <property type="match status" value="1"/>
</dbReference>
<dbReference type="InterPro" id="IPR013760">
    <property type="entry name" value="Topo_IIA-like_dom_sf"/>
</dbReference>
<comment type="function">
    <text evidence="9">A type II topoisomerase that negatively supercoils closed circular double-stranded (ds) DNA in an ATP-dependent manner to modulate DNA topology and maintain chromosomes in an underwound state. Negative supercoiling favors strand separation, and DNA replication, transcription, recombination and repair, all of which involve strand separation. Also able to catalyze the interconversion of other topological isomers of dsDNA rings, including catenanes and knotted rings. Type II topoisomerases break and join 2 DNA strands simultaneously in an ATP-dependent manner.</text>
</comment>
<dbReference type="Pfam" id="PF00521">
    <property type="entry name" value="DNA_topoisoIV"/>
    <property type="match status" value="1"/>
</dbReference>
<dbReference type="OrthoDB" id="9806486at2"/>
<protein>
    <recommendedName>
        <fullName evidence="9">DNA gyrase subunit A</fullName>
        <ecNumber evidence="9">5.6.2.2</ecNumber>
    </recommendedName>
</protein>
<dbReference type="NCBIfam" id="NF004044">
    <property type="entry name" value="PRK05561.1"/>
    <property type="match status" value="1"/>
</dbReference>
<keyword evidence="3 9" id="KW-0963">Cytoplasm</keyword>
<dbReference type="InterPro" id="IPR006691">
    <property type="entry name" value="GyrA/parC_rep"/>
</dbReference>
<dbReference type="GO" id="GO:0003677">
    <property type="term" value="F:DNA binding"/>
    <property type="evidence" value="ECO:0007669"/>
    <property type="project" value="UniProtKB-UniRule"/>
</dbReference>
<dbReference type="GO" id="GO:0005524">
    <property type="term" value="F:ATP binding"/>
    <property type="evidence" value="ECO:0007669"/>
    <property type="project" value="UniProtKB-UniRule"/>
</dbReference>
<dbReference type="InterPro" id="IPR002205">
    <property type="entry name" value="Topo_IIA_dom_A"/>
</dbReference>
<dbReference type="NCBIfam" id="TIGR01063">
    <property type="entry name" value="gyrA"/>
    <property type="match status" value="1"/>
</dbReference>
<dbReference type="FunFam" id="3.90.199.10:FF:000001">
    <property type="entry name" value="DNA gyrase subunit A"/>
    <property type="match status" value="1"/>
</dbReference>
<dbReference type="GO" id="GO:0006261">
    <property type="term" value="P:DNA-templated DNA replication"/>
    <property type="evidence" value="ECO:0007669"/>
    <property type="project" value="UniProtKB-UniRule"/>
</dbReference>
<feature type="short sequence motif" description="GyrA-box" evidence="9">
    <location>
        <begin position="524"/>
        <end position="530"/>
    </location>
</feature>
<reference evidence="13 14" key="1">
    <citation type="submission" date="2018-06" db="EMBL/GenBank/DDBJ databases">
        <authorList>
            <consortium name="Pathogen Informatics"/>
            <person name="Doyle S."/>
        </authorList>
    </citation>
    <scope>NUCLEOTIDE SEQUENCE [LARGE SCALE GENOMIC DNA]</scope>
    <source>
        <strain evidence="14">NCTC 11391</strain>
    </source>
</reference>
<evidence type="ECO:0000256" key="9">
    <source>
        <dbReference type="HAMAP-Rule" id="MF_01897"/>
    </source>
</evidence>
<dbReference type="SMART" id="SM00434">
    <property type="entry name" value="TOP4c"/>
    <property type="match status" value="1"/>
</dbReference>
<evidence type="ECO:0000259" key="12">
    <source>
        <dbReference type="PROSITE" id="PS52040"/>
    </source>
</evidence>
<feature type="compositionally biased region" description="Acidic residues" evidence="11">
    <location>
        <begin position="806"/>
        <end position="818"/>
    </location>
</feature>
<feature type="region of interest" description="Disordered" evidence="11">
    <location>
        <begin position="805"/>
        <end position="829"/>
    </location>
</feature>
<comment type="subunit">
    <text evidence="9">Heterotetramer, composed of two GyrA and two GyrB chains. In the heterotetramer, GyrA contains the active site tyrosine that forms a transient covalent intermediate with DNA, while GyrB binds cofactors and catalyzes ATP hydrolysis.</text>
</comment>
<proteinExistence type="inferred from homology"/>
<dbReference type="Gene3D" id="1.10.268.10">
    <property type="entry name" value="Topoisomerase, domain 3"/>
    <property type="match status" value="1"/>
</dbReference>
<feature type="active site" description="O-(5'-phospho-DNA)-tyrosine intermediate" evidence="9 10">
    <location>
        <position position="120"/>
    </location>
</feature>
<comment type="miscellaneous">
    <text evidence="9">Few gyrases are as efficient as E.coli at forming negative supercoils. Not all organisms have 2 type II topoisomerases; in organisms with a single type II topoisomerase this enzyme also has to decatenate newly replicated chromosomes.</text>
</comment>
<dbReference type="InterPro" id="IPR005743">
    <property type="entry name" value="GyrA"/>
</dbReference>
<evidence type="ECO:0000313" key="14">
    <source>
        <dbReference type="Proteomes" id="UP000254082"/>
    </source>
</evidence>
<dbReference type="InterPro" id="IPR035516">
    <property type="entry name" value="Gyrase/topoIV_suA_C"/>
</dbReference>
<keyword evidence="14" id="KW-1185">Reference proteome</keyword>
<keyword evidence="6 9" id="KW-0799">Topoisomerase</keyword>
<dbReference type="PANTHER" id="PTHR43493:SF5">
    <property type="entry name" value="DNA GYRASE SUBUNIT A, CHLOROPLASTIC_MITOCHONDRIAL"/>
    <property type="match status" value="1"/>
</dbReference>
<keyword evidence="7 9" id="KW-0238">DNA-binding</keyword>
<dbReference type="GO" id="GO:0005737">
    <property type="term" value="C:cytoplasm"/>
    <property type="evidence" value="ECO:0007669"/>
    <property type="project" value="UniProtKB-SubCell"/>
</dbReference>
<dbReference type="FunFam" id="3.30.1360.40:FF:000002">
    <property type="entry name" value="DNA gyrase subunit A"/>
    <property type="match status" value="1"/>
</dbReference>
<dbReference type="HAMAP" id="MF_01897">
    <property type="entry name" value="GyrA"/>
    <property type="match status" value="1"/>
</dbReference>
<dbReference type="Pfam" id="PF03989">
    <property type="entry name" value="DNA_gyraseA_C"/>
    <property type="match status" value="6"/>
</dbReference>
<evidence type="ECO:0000256" key="11">
    <source>
        <dbReference type="SAM" id="MobiDB-lite"/>
    </source>
</evidence>
<dbReference type="EC" id="5.6.2.2" evidence="9"/>
<keyword evidence="4 9" id="KW-0547">Nucleotide-binding</keyword>
<dbReference type="InterPro" id="IPR013758">
    <property type="entry name" value="Topo_IIA_A/C_ab"/>
</dbReference>
<dbReference type="FunFam" id="2.120.10.90:FF:000004">
    <property type="entry name" value="DNA gyrase subunit A"/>
    <property type="match status" value="1"/>
</dbReference>
<dbReference type="RefSeq" id="WP_002998211.1">
    <property type="nucleotide sequence ID" value="NZ_UHFA01000002.1"/>
</dbReference>
<dbReference type="GO" id="GO:0009330">
    <property type="term" value="C:DNA topoisomerase type II (double strand cut, ATP-hydrolyzing) complex"/>
    <property type="evidence" value="ECO:0007669"/>
    <property type="project" value="TreeGrafter"/>
</dbReference>
<dbReference type="AlphaFoldDB" id="A0A380JEV5"/>
<dbReference type="PROSITE" id="PS52040">
    <property type="entry name" value="TOPO_IIA"/>
    <property type="match status" value="1"/>
</dbReference>
<evidence type="ECO:0000256" key="5">
    <source>
        <dbReference type="ARBA" id="ARBA00022840"/>
    </source>
</evidence>
<dbReference type="SUPFAM" id="SSF56719">
    <property type="entry name" value="Type II DNA topoisomerase"/>
    <property type="match status" value="1"/>
</dbReference>
<dbReference type="InterPro" id="IPR050220">
    <property type="entry name" value="Type_II_DNA_Topoisomerases"/>
</dbReference>
<evidence type="ECO:0000256" key="3">
    <source>
        <dbReference type="ARBA" id="ARBA00022490"/>
    </source>
</evidence>
<dbReference type="InterPro" id="IPR013757">
    <property type="entry name" value="Topo_IIA_A_a_sf"/>
</dbReference>